<accession>A0ABW6PXU7</accession>
<name>A0ABW6PXU7_9NOCA</name>
<sequence>MTDQAATPEPNPSTPQPDTNRHRIINTAATAVDIAAIALELTDQPHLAAAAHLTALALRALNTFLDTHNPPRGLF</sequence>
<keyword evidence="3" id="KW-1185">Reference proteome</keyword>
<dbReference type="Proteomes" id="UP001601444">
    <property type="component" value="Unassembled WGS sequence"/>
</dbReference>
<evidence type="ECO:0000313" key="3">
    <source>
        <dbReference type="Proteomes" id="UP001601444"/>
    </source>
</evidence>
<dbReference type="RefSeq" id="WP_387703339.1">
    <property type="nucleotide sequence ID" value="NZ_JBIAMX010000037.1"/>
</dbReference>
<protein>
    <submittedName>
        <fullName evidence="2">Uncharacterized protein</fullName>
    </submittedName>
</protein>
<comment type="caution">
    <text evidence="2">The sequence shown here is derived from an EMBL/GenBank/DDBJ whole genome shotgun (WGS) entry which is preliminary data.</text>
</comment>
<evidence type="ECO:0000256" key="1">
    <source>
        <dbReference type="SAM" id="MobiDB-lite"/>
    </source>
</evidence>
<proteinExistence type="predicted"/>
<reference evidence="2 3" key="1">
    <citation type="submission" date="2024-10" db="EMBL/GenBank/DDBJ databases">
        <title>The Natural Products Discovery Center: Release of the First 8490 Sequenced Strains for Exploring Actinobacteria Biosynthetic Diversity.</title>
        <authorList>
            <person name="Kalkreuter E."/>
            <person name="Kautsar S.A."/>
            <person name="Yang D."/>
            <person name="Bader C.D."/>
            <person name="Teijaro C.N."/>
            <person name="Fluegel L."/>
            <person name="Davis C.M."/>
            <person name="Simpson J.R."/>
            <person name="Lauterbach L."/>
            <person name="Steele A.D."/>
            <person name="Gui C."/>
            <person name="Meng S."/>
            <person name="Li G."/>
            <person name="Viehrig K."/>
            <person name="Ye F."/>
            <person name="Su P."/>
            <person name="Kiefer A.F."/>
            <person name="Nichols A."/>
            <person name="Cepeda A.J."/>
            <person name="Yan W."/>
            <person name="Fan B."/>
            <person name="Jiang Y."/>
            <person name="Adhikari A."/>
            <person name="Zheng C.-J."/>
            <person name="Schuster L."/>
            <person name="Cowan T.M."/>
            <person name="Smanski M.J."/>
            <person name="Chevrette M.G."/>
            <person name="De Carvalho L.P.S."/>
            <person name="Shen B."/>
        </authorList>
    </citation>
    <scope>NUCLEOTIDE SEQUENCE [LARGE SCALE GENOMIC DNA]</scope>
    <source>
        <strain evidence="2 3">NPDC004045</strain>
    </source>
</reference>
<dbReference type="EMBL" id="JBIAMX010000037">
    <property type="protein sequence ID" value="MFF0547265.1"/>
    <property type="molecule type" value="Genomic_DNA"/>
</dbReference>
<gene>
    <name evidence="2" type="ORF">ACFYTF_30980</name>
</gene>
<evidence type="ECO:0000313" key="2">
    <source>
        <dbReference type="EMBL" id="MFF0547265.1"/>
    </source>
</evidence>
<feature type="region of interest" description="Disordered" evidence="1">
    <location>
        <begin position="1"/>
        <end position="20"/>
    </location>
</feature>
<organism evidence="2 3">
    <name type="scientific">Nocardia thailandica</name>
    <dbReference type="NCBI Taxonomy" id="257275"/>
    <lineage>
        <taxon>Bacteria</taxon>
        <taxon>Bacillati</taxon>
        <taxon>Actinomycetota</taxon>
        <taxon>Actinomycetes</taxon>
        <taxon>Mycobacteriales</taxon>
        <taxon>Nocardiaceae</taxon>
        <taxon>Nocardia</taxon>
    </lineage>
</organism>